<accession>A0A1H6EGJ4</accession>
<evidence type="ECO:0000313" key="4">
    <source>
        <dbReference type="EMBL" id="SEG96892.1"/>
    </source>
</evidence>
<dbReference type="Gene3D" id="3.90.1170.50">
    <property type="entry name" value="Aldehyde oxidase/xanthine dehydrogenase, a/b hammerhead"/>
    <property type="match status" value="1"/>
</dbReference>
<evidence type="ECO:0000313" key="5">
    <source>
        <dbReference type="Proteomes" id="UP000236732"/>
    </source>
</evidence>
<dbReference type="GO" id="GO:0016491">
    <property type="term" value="F:oxidoreductase activity"/>
    <property type="evidence" value="ECO:0007669"/>
    <property type="project" value="UniProtKB-KW"/>
</dbReference>
<dbReference type="Pfam" id="PF02738">
    <property type="entry name" value="MoCoBD_1"/>
    <property type="match status" value="1"/>
</dbReference>
<dbReference type="PANTHER" id="PTHR11908">
    <property type="entry name" value="XANTHINE DEHYDROGENASE"/>
    <property type="match status" value="1"/>
</dbReference>
<dbReference type="Gene3D" id="3.30.365.10">
    <property type="entry name" value="Aldehyde oxidase/xanthine dehydrogenase, molybdopterin binding domain"/>
    <property type="match status" value="3"/>
</dbReference>
<proteinExistence type="predicted"/>
<keyword evidence="5" id="KW-1185">Reference proteome</keyword>
<dbReference type="AlphaFoldDB" id="A0A1H6EGJ4"/>
<name>A0A1H6EGJ4_9ACTN</name>
<dbReference type="InterPro" id="IPR046867">
    <property type="entry name" value="AldOxase/xan_DH_MoCoBD2"/>
</dbReference>
<dbReference type="InterPro" id="IPR008274">
    <property type="entry name" value="AldOxase/xan_DH_MoCoBD1"/>
</dbReference>
<dbReference type="InterPro" id="IPR036856">
    <property type="entry name" value="Ald_Oxase/Xan_DH_a/b_sf"/>
</dbReference>
<protein>
    <submittedName>
        <fullName evidence="4">Xanthine dehydrogenase YagR molybdenum-binding subunit</fullName>
    </submittedName>
</protein>
<dbReference type="InterPro" id="IPR037165">
    <property type="entry name" value="AldOxase/xan_DH_Mopterin-bd_sf"/>
</dbReference>
<dbReference type="Proteomes" id="UP000236732">
    <property type="component" value="Unassembled WGS sequence"/>
</dbReference>
<dbReference type="InterPro" id="IPR000674">
    <property type="entry name" value="Ald_Oxase/Xan_DH_a/b"/>
</dbReference>
<dbReference type="SUPFAM" id="SSF54665">
    <property type="entry name" value="CO dehydrogenase molybdoprotein N-domain-like"/>
    <property type="match status" value="1"/>
</dbReference>
<dbReference type="GO" id="GO:0005506">
    <property type="term" value="F:iron ion binding"/>
    <property type="evidence" value="ECO:0007669"/>
    <property type="project" value="InterPro"/>
</dbReference>
<gene>
    <name evidence="4" type="ORF">SAMN05444920_110145</name>
</gene>
<dbReference type="Pfam" id="PF20256">
    <property type="entry name" value="MoCoBD_2"/>
    <property type="match status" value="2"/>
</dbReference>
<reference evidence="4 5" key="1">
    <citation type="submission" date="2016-10" db="EMBL/GenBank/DDBJ databases">
        <authorList>
            <person name="de Groot N.N."/>
        </authorList>
    </citation>
    <scope>NUCLEOTIDE SEQUENCE [LARGE SCALE GENOMIC DNA]</scope>
    <source>
        <strain evidence="4 5">CGMCC 4.7037</strain>
    </source>
</reference>
<dbReference type="OrthoDB" id="9758509at2"/>
<dbReference type="InterPro" id="IPR016208">
    <property type="entry name" value="Ald_Oxase/xanthine_DH-like"/>
</dbReference>
<dbReference type="RefSeq" id="WP_103959739.1">
    <property type="nucleotide sequence ID" value="NZ_FNVT01000010.1"/>
</dbReference>
<sequence>MNRIEGRVKVTGLATYAAEYPVEGVTYCYPVQSHIAKGRVKRVDGGPALELPGVLAVLSCDDPPPLGEGAEGELALFQSRDVAYRGQLVAAVVADTYENARAAAAAVRVEYDPDDHDVRLSADHPGLYKPEVVNPGFPTDTGHGDVEAGLARAAATVDVTYTTPVLHNNPMEPHASLAVWDEEGGLLVYDGSQGTSSGRDAIARTLGLDPGSVRVVSRHVGGGFGSKGTTRPQAVLAALAARAVGRPVKIALTRQQMFDVTGYRTPTIQRLRLGADAAGRLTALEHVAYEQSSTLVEFAEQTAVPARAMYATPALRTAHRLVRLNVATPSWMRAPGECPGMYALESAMDELAYAAGIDPVELRIVNDPGTEPGTGLPFSSRHLVACLREGARRFGWDERDPEPGVRREGEWLIGSGVASSTYPARRSPCKAVASLRGDGDVRVEVAATDIGTGARTVLTRIAADTLGVPPERVHLELGDSALPDAPVAGGSMGTASWGSAVVRACEELRRDGRTGRADTTEEVKADAKLARHAFGAQFAEVRVSAVTGEVRVPRLLGVFAAGHIVDAKLARSQFLGGMTMGLGMALMEETVTDEEFGGFLHRDLAQYHVPACADAGGVEAYWLEERDGELNPMGSKGIGEIGIVGTAAAIGNAVYHATGHRVRDLPLTPAKILTSRF</sequence>
<feature type="domain" description="Aldehyde oxidase/xanthine dehydrogenase a/b hammerhead" evidence="3">
    <location>
        <begin position="11"/>
        <end position="115"/>
    </location>
</feature>
<dbReference type="SMART" id="SM01008">
    <property type="entry name" value="Ald_Xan_dh_C"/>
    <property type="match status" value="1"/>
</dbReference>
<dbReference type="PANTHER" id="PTHR11908:SF132">
    <property type="entry name" value="ALDEHYDE OXIDASE 1-RELATED"/>
    <property type="match status" value="1"/>
</dbReference>
<evidence type="ECO:0000259" key="3">
    <source>
        <dbReference type="SMART" id="SM01008"/>
    </source>
</evidence>
<evidence type="ECO:0000256" key="1">
    <source>
        <dbReference type="ARBA" id="ARBA00022505"/>
    </source>
</evidence>
<dbReference type="Pfam" id="PF01315">
    <property type="entry name" value="Ald_Xan_dh_C"/>
    <property type="match status" value="1"/>
</dbReference>
<organism evidence="4 5">
    <name type="scientific">Nonomuraea solani</name>
    <dbReference type="NCBI Taxonomy" id="1144553"/>
    <lineage>
        <taxon>Bacteria</taxon>
        <taxon>Bacillati</taxon>
        <taxon>Actinomycetota</taxon>
        <taxon>Actinomycetes</taxon>
        <taxon>Streptosporangiales</taxon>
        <taxon>Streptosporangiaceae</taxon>
        <taxon>Nonomuraea</taxon>
    </lineage>
</organism>
<dbReference type="SUPFAM" id="SSF56003">
    <property type="entry name" value="Molybdenum cofactor-binding domain"/>
    <property type="match status" value="1"/>
</dbReference>
<keyword evidence="1" id="KW-0500">Molybdenum</keyword>
<dbReference type="EMBL" id="FNVT01000010">
    <property type="protein sequence ID" value="SEG96892.1"/>
    <property type="molecule type" value="Genomic_DNA"/>
</dbReference>
<evidence type="ECO:0000256" key="2">
    <source>
        <dbReference type="ARBA" id="ARBA00023002"/>
    </source>
</evidence>
<keyword evidence="2" id="KW-0560">Oxidoreductase</keyword>